<organism evidence="2 3">
    <name type="scientific">Entamoeba invadens IP1</name>
    <dbReference type="NCBI Taxonomy" id="370355"/>
    <lineage>
        <taxon>Eukaryota</taxon>
        <taxon>Amoebozoa</taxon>
        <taxon>Evosea</taxon>
        <taxon>Archamoebae</taxon>
        <taxon>Mastigamoebida</taxon>
        <taxon>Entamoebidae</taxon>
        <taxon>Entamoeba</taxon>
    </lineage>
</organism>
<name>A0A0A1UHD9_ENTIV</name>
<evidence type="ECO:0000256" key="1">
    <source>
        <dbReference type="SAM" id="MobiDB-lite"/>
    </source>
</evidence>
<feature type="compositionally biased region" description="Basic residues" evidence="1">
    <location>
        <begin position="278"/>
        <end position="287"/>
    </location>
</feature>
<dbReference type="VEuPathDB" id="AmoebaDB:EIN_428980"/>
<evidence type="ECO:0008006" key="4">
    <source>
        <dbReference type="Google" id="ProtNLM"/>
    </source>
</evidence>
<dbReference type="EMBL" id="KB206168">
    <property type="protein sequence ID" value="ELP95152.1"/>
    <property type="molecule type" value="Genomic_DNA"/>
</dbReference>
<keyword evidence="3" id="KW-1185">Reference proteome</keyword>
<protein>
    <recommendedName>
        <fullName evidence="4">MULE transposase domain-containing protein</fullName>
    </recommendedName>
</protein>
<dbReference type="KEGG" id="eiv:EIN_428980"/>
<evidence type="ECO:0000313" key="2">
    <source>
        <dbReference type="EMBL" id="ELP95152.1"/>
    </source>
</evidence>
<dbReference type="OrthoDB" id="10003725at2759"/>
<feature type="compositionally biased region" description="Basic residues" evidence="1">
    <location>
        <begin position="303"/>
        <end position="315"/>
    </location>
</feature>
<feature type="compositionally biased region" description="Basic and acidic residues" evidence="1">
    <location>
        <begin position="288"/>
        <end position="302"/>
    </location>
</feature>
<dbReference type="RefSeq" id="XP_004261923.1">
    <property type="nucleotide sequence ID" value="XM_004261875.1"/>
</dbReference>
<accession>A0A0A1UHD9</accession>
<gene>
    <name evidence="2" type="ORF">EIN_428980</name>
</gene>
<dbReference type="Proteomes" id="UP000014680">
    <property type="component" value="Unassembled WGS sequence"/>
</dbReference>
<reference evidence="2 3" key="1">
    <citation type="submission" date="2012-10" db="EMBL/GenBank/DDBJ databases">
        <authorList>
            <person name="Zafar N."/>
            <person name="Inman J."/>
            <person name="Hall N."/>
            <person name="Lorenzi H."/>
            <person name="Caler E."/>
        </authorList>
    </citation>
    <scope>NUCLEOTIDE SEQUENCE [LARGE SCALE GENOMIC DNA]</scope>
    <source>
        <strain evidence="2 3">IP1</strain>
    </source>
</reference>
<feature type="region of interest" description="Disordered" evidence="1">
    <location>
        <begin position="278"/>
        <end position="315"/>
    </location>
</feature>
<dbReference type="GeneID" id="14894224"/>
<evidence type="ECO:0000313" key="3">
    <source>
        <dbReference type="Proteomes" id="UP000014680"/>
    </source>
</evidence>
<dbReference type="AlphaFoldDB" id="A0A0A1UHD9"/>
<sequence>MGDFEVVHFKDLFGNEVTIKCCHFHFCQSLYRRVLTMGLSRRFVEGDTFKLGVKMLMATAYLPEDVIVETFKRIKSEMCGDEDFEKFLEYFENNYIKGVFRTANWSVFGLSERTNNRSESFHSALNRYIGTTHPVIHKFLEKLLSFQKIINLKYQAYETDLQKSRQSYLSIKKNLTLEELQNQLIGENKLDPIVFLKNQNIILFDLDMNTAIKEVNEENELIEIMRKSTLSEVANYNHFCHSSHNGIEDPHSSLNESTLVFVNMEKDVNTINDRLKDLKKKTKKATKAHNEKKPRKVSDYQKTKKLRKMIRKSRN</sequence>
<proteinExistence type="predicted"/>